<comment type="similarity">
    <text evidence="1">Belongs to the TUB family.</text>
</comment>
<protein>
    <recommendedName>
        <fullName evidence="3">Tubby C-terminal domain-containing protein</fullName>
    </recommendedName>
</protein>
<evidence type="ECO:0000313" key="5">
    <source>
        <dbReference type="Proteomes" id="UP000626109"/>
    </source>
</evidence>
<feature type="compositionally biased region" description="Polar residues" evidence="2">
    <location>
        <begin position="1"/>
        <end position="23"/>
    </location>
</feature>
<proteinExistence type="inferred from homology"/>
<gene>
    <name evidence="4" type="ORF">PGLA2088_LOCUS50082</name>
</gene>
<feature type="domain" description="Tubby C-terminal" evidence="3">
    <location>
        <begin position="197"/>
        <end position="364"/>
    </location>
</feature>
<organism evidence="4 5">
    <name type="scientific">Polarella glacialis</name>
    <name type="common">Dinoflagellate</name>
    <dbReference type="NCBI Taxonomy" id="89957"/>
    <lineage>
        <taxon>Eukaryota</taxon>
        <taxon>Sar</taxon>
        <taxon>Alveolata</taxon>
        <taxon>Dinophyceae</taxon>
        <taxon>Suessiales</taxon>
        <taxon>Suessiaceae</taxon>
        <taxon>Polarella</taxon>
    </lineage>
</organism>
<evidence type="ECO:0000256" key="1">
    <source>
        <dbReference type="ARBA" id="ARBA00007129"/>
    </source>
</evidence>
<feature type="region of interest" description="Disordered" evidence="2">
    <location>
        <begin position="1"/>
        <end position="64"/>
    </location>
</feature>
<feature type="non-terminal residue" evidence="4">
    <location>
        <position position="1"/>
    </location>
</feature>
<dbReference type="Proteomes" id="UP000626109">
    <property type="component" value="Unassembled WGS sequence"/>
</dbReference>
<name>A0A813LST6_POLGL</name>
<evidence type="ECO:0000256" key="2">
    <source>
        <dbReference type="SAM" id="MobiDB-lite"/>
    </source>
</evidence>
<evidence type="ECO:0000313" key="4">
    <source>
        <dbReference type="EMBL" id="CAE8740580.1"/>
    </source>
</evidence>
<evidence type="ECO:0000259" key="3">
    <source>
        <dbReference type="Pfam" id="PF01167"/>
    </source>
</evidence>
<comment type="caution">
    <text evidence="4">The sequence shown here is derived from an EMBL/GenBank/DDBJ whole genome shotgun (WGS) entry which is preliminary data.</text>
</comment>
<accession>A0A813LST6</accession>
<dbReference type="SUPFAM" id="SSF54518">
    <property type="entry name" value="Tubby C-terminal domain-like"/>
    <property type="match status" value="1"/>
</dbReference>
<dbReference type="Pfam" id="PF01167">
    <property type="entry name" value="Tub"/>
    <property type="match status" value="1"/>
</dbReference>
<dbReference type="PANTHER" id="PTHR16517:SF7">
    <property type="entry name" value="PROTEIN KING TUBBY"/>
    <property type="match status" value="1"/>
</dbReference>
<dbReference type="PRINTS" id="PR01573">
    <property type="entry name" value="SUPERTUBBY"/>
</dbReference>
<feature type="compositionally biased region" description="Low complexity" evidence="2">
    <location>
        <begin position="26"/>
        <end position="45"/>
    </location>
</feature>
<dbReference type="AlphaFoldDB" id="A0A813LST6"/>
<sequence length="368" mass="40396">LACASSPTSPTTNSDAGSPSPQRGANVDNNNQTNNNESSSSNNNSPQKKVSRSEDPEGGEVSDGEEVEAPFFGLALLRSALGAFGRSAGGGSERVASSSSGCADLEGRSFDIADCMEQGLARETGSDFTVPVRRSSKLWRFRVARSEDKLSARLMTDTGDFLMHAQIYLAEKRVGFYLYDPLGRDKELFNTSSPAFSMSFNSARTDWRLVQERCDNCQFSPPHLSCNSRGKQQLAHIRHLRKPVGDGVSNVMEVRIPGLYTDGSCVVWCPMLGRTDLAVVSDEANYETQQLVTKEPVWNEQVESLVLDFKGRNVLSSAKNFQLALRQKPQHCICQFGKIGPTNFGLDFRYPMNVIQAFGAAMSTIFWT</sequence>
<dbReference type="Gene3D" id="3.20.90.10">
    <property type="entry name" value="Tubby Protein, Chain A"/>
    <property type="match status" value="1"/>
</dbReference>
<reference evidence="4" key="1">
    <citation type="submission" date="2021-02" db="EMBL/GenBank/DDBJ databases">
        <authorList>
            <person name="Dougan E. K."/>
            <person name="Rhodes N."/>
            <person name="Thang M."/>
            <person name="Chan C."/>
        </authorList>
    </citation>
    <scope>NUCLEOTIDE SEQUENCE</scope>
</reference>
<dbReference type="PANTHER" id="PTHR16517">
    <property type="entry name" value="TUBBY-RELATED"/>
    <property type="match status" value="1"/>
</dbReference>
<dbReference type="InterPro" id="IPR000007">
    <property type="entry name" value="Tubby_C"/>
</dbReference>
<dbReference type="EMBL" id="CAJNNW010037287">
    <property type="protein sequence ID" value="CAE8740580.1"/>
    <property type="molecule type" value="Genomic_DNA"/>
</dbReference>
<dbReference type="InterPro" id="IPR025659">
    <property type="entry name" value="Tubby-like_C"/>
</dbReference>